<feature type="region of interest" description="Disordered" evidence="2">
    <location>
        <begin position="1"/>
        <end position="57"/>
    </location>
</feature>
<accession>A0A8B7XXI8</accession>
<dbReference type="Proteomes" id="UP000694845">
    <property type="component" value="Unplaced"/>
</dbReference>
<feature type="region of interest" description="Disordered" evidence="2">
    <location>
        <begin position="348"/>
        <end position="402"/>
    </location>
</feature>
<dbReference type="KEGG" id="aplc:110976547"/>
<evidence type="ECO:0000313" key="3">
    <source>
        <dbReference type="Proteomes" id="UP000694845"/>
    </source>
</evidence>
<organism evidence="3 4">
    <name type="scientific">Acanthaster planci</name>
    <name type="common">Crown-of-thorns starfish</name>
    <dbReference type="NCBI Taxonomy" id="133434"/>
    <lineage>
        <taxon>Eukaryota</taxon>
        <taxon>Metazoa</taxon>
        <taxon>Echinodermata</taxon>
        <taxon>Eleutherozoa</taxon>
        <taxon>Asterozoa</taxon>
        <taxon>Asteroidea</taxon>
        <taxon>Valvatacea</taxon>
        <taxon>Valvatida</taxon>
        <taxon>Acanthasteridae</taxon>
        <taxon>Acanthaster</taxon>
    </lineage>
</organism>
<dbReference type="PANTHER" id="PTHR23330:SF9">
    <property type="entry name" value="PROLINE-RICH PROTEIN 11"/>
    <property type="match status" value="1"/>
</dbReference>
<feature type="region of interest" description="Disordered" evidence="2">
    <location>
        <begin position="166"/>
        <end position="238"/>
    </location>
</feature>
<dbReference type="GeneID" id="110976547"/>
<keyword evidence="3" id="KW-1185">Reference proteome</keyword>
<reference evidence="4" key="1">
    <citation type="submission" date="2025-08" db="UniProtKB">
        <authorList>
            <consortium name="RefSeq"/>
        </authorList>
    </citation>
    <scope>IDENTIFICATION</scope>
</reference>
<dbReference type="RefSeq" id="XP_022085599.1">
    <property type="nucleotide sequence ID" value="XM_022229907.1"/>
</dbReference>
<feature type="compositionally biased region" description="Polar residues" evidence="2">
    <location>
        <begin position="383"/>
        <end position="402"/>
    </location>
</feature>
<evidence type="ECO:0000313" key="4">
    <source>
        <dbReference type="RefSeq" id="XP_022085599.1"/>
    </source>
</evidence>
<dbReference type="GO" id="GO:0005634">
    <property type="term" value="C:nucleus"/>
    <property type="evidence" value="ECO:0007669"/>
    <property type="project" value="TreeGrafter"/>
</dbReference>
<dbReference type="GO" id="GO:0005737">
    <property type="term" value="C:cytoplasm"/>
    <property type="evidence" value="ECO:0007669"/>
    <property type="project" value="TreeGrafter"/>
</dbReference>
<dbReference type="OrthoDB" id="10066480at2759"/>
<proteinExistence type="predicted"/>
<dbReference type="AlphaFoldDB" id="A0A8B7XXI8"/>
<feature type="coiled-coil region" evidence="1">
    <location>
        <begin position="109"/>
        <end position="136"/>
    </location>
</feature>
<evidence type="ECO:0000256" key="1">
    <source>
        <dbReference type="SAM" id="Coils"/>
    </source>
</evidence>
<feature type="compositionally biased region" description="Basic residues" evidence="2">
    <location>
        <begin position="1"/>
        <end position="27"/>
    </location>
</feature>
<dbReference type="OMA" id="DAPMHIT"/>
<dbReference type="SUPFAM" id="SSF101447">
    <property type="entry name" value="Formin homology 2 domain (FH2 domain)"/>
    <property type="match status" value="1"/>
</dbReference>
<evidence type="ECO:0000256" key="2">
    <source>
        <dbReference type="SAM" id="MobiDB-lite"/>
    </source>
</evidence>
<keyword evidence="1" id="KW-0175">Coiled coil</keyword>
<sequence>MAGSHHRRRHPSYYAKRRRRRRHHPYHPRNQLSEQQQQQQEREETEQQNSSGCSMDESETDIYIPVPVPLLDIGITSWLPLLELGGAWRWCSDKVTQSLDWVKDAVFPSRVYQRELQETKDQLRLLHQQIEQLKEQTLKIKCSKPAPVYKCNCQNSMQVNLSKSHVLQPSGHNPKPTANRRVLPGESIPPPVPAVAPPPPPPPPPPPITLPTKAPVFKKKGAAKSSSQASTGDQRPLVTLSDIMNVKLKKVSDQQSKQPTSDASNQRAVVTLMDIMNIELRKTFKDKKTGASGQHEVGNGDLKAGKLRNRRSLHQNNDENVNGMVLRSRISEEALQYRGCLRKVSMVRSPGGTPLRNKPSESQGTGLTPLMTKALRRKFKTIRTPSPSTQLESISPSFNTSN</sequence>
<gene>
    <name evidence="4" type="primary">LOC110976547</name>
</gene>
<name>A0A8B7XXI8_ACAPL</name>
<feature type="compositionally biased region" description="Pro residues" evidence="2">
    <location>
        <begin position="187"/>
        <end position="209"/>
    </location>
</feature>
<dbReference type="PANTHER" id="PTHR23330">
    <property type="entry name" value="P300 TRANSCRIPTIONAL COFACTOR JMY-RELATED"/>
    <property type="match status" value="1"/>
</dbReference>
<protein>
    <submittedName>
        <fullName evidence="4">Proline-rich protein 11-like</fullName>
    </submittedName>
</protein>